<dbReference type="CDD" id="cd17511">
    <property type="entry name" value="YbjN_AmyR-like"/>
    <property type="match status" value="1"/>
</dbReference>
<organism evidence="2">
    <name type="scientific">Sheuella amnicola</name>
    <dbReference type="NCBI Taxonomy" id="2707330"/>
    <lineage>
        <taxon>Bacteria</taxon>
        <taxon>Pseudomonadati</taxon>
        <taxon>Pseudomonadota</taxon>
        <taxon>Betaproteobacteria</taxon>
        <taxon>Burkholderiales</taxon>
        <taxon>Alcaligenaceae</taxon>
        <taxon>Sheuella</taxon>
    </lineage>
</organism>
<dbReference type="AlphaFoldDB" id="A0A6B2QZG8"/>
<name>A0A6B2QZG8_9BURK</name>
<dbReference type="Pfam" id="PF06097">
    <property type="entry name" value="DUF945"/>
    <property type="match status" value="1"/>
</dbReference>
<dbReference type="EMBL" id="JAAGRN010000005">
    <property type="protein sequence ID" value="NDY83303.1"/>
    <property type="molecule type" value="Genomic_DNA"/>
</dbReference>
<accession>A0A6B2QZG8</accession>
<protein>
    <submittedName>
        <fullName evidence="2">DUF945 family protein</fullName>
    </submittedName>
</protein>
<dbReference type="InterPro" id="IPR019660">
    <property type="entry name" value="Put_sensory_transdc_reg_YbjN"/>
</dbReference>
<feature type="chain" id="PRO_5025634069" evidence="1">
    <location>
        <begin position="21"/>
        <end position="629"/>
    </location>
</feature>
<feature type="signal peptide" evidence="1">
    <location>
        <begin position="1"/>
        <end position="20"/>
    </location>
</feature>
<evidence type="ECO:0000313" key="2">
    <source>
        <dbReference type="EMBL" id="NDY83303.1"/>
    </source>
</evidence>
<gene>
    <name evidence="2" type="ORF">G3I67_08665</name>
</gene>
<reference evidence="2" key="1">
    <citation type="submission" date="2020-02" db="EMBL/GenBank/DDBJ databases">
        <authorList>
            <person name="Chen W.-M."/>
        </authorList>
    </citation>
    <scope>NUCLEOTIDE SEQUENCE</scope>
    <source>
        <strain evidence="2">NBD-18</strain>
    </source>
</reference>
<evidence type="ECO:0000256" key="1">
    <source>
        <dbReference type="SAM" id="SignalP"/>
    </source>
</evidence>
<comment type="caution">
    <text evidence="2">The sequence shown here is derived from an EMBL/GenBank/DDBJ whole genome shotgun (WGS) entry which is preliminary data.</text>
</comment>
<proteinExistence type="predicted"/>
<dbReference type="Pfam" id="PF10722">
    <property type="entry name" value="YbjN"/>
    <property type="match status" value="1"/>
</dbReference>
<sequence length="629" mass="69111">MKRKLVISAGALAVVFAGYAASSWLSGSRIQSETETIIDAANSYLTKQWPDQVLLTQTNYERGIFTSRVTLSLSFPTAENTNPKPEIIFVNDIKHGPLPISELMKGHFNVIGASIQTTMVRNPFTEELFKSLNGQSLIQGHTIVDRTGRARLDWTARPVDLNQNNVRSSFGGASLKTELGARLSSTRGELVLNNLKISDDQSSLEIRDSRIHTDTKNGSFDLKLGSHGADIGSLTVSLPKGLNLKAEKIQSRFELKENGALVDGSAQYEVGALSVNKVDLGELKFAATYGNLDGKGLKSLIDLYANLISRSMNNPQEADLVNASDVKQFWQSLHILSQAAPTIRIAPVSWKTKDGTSQFELNAAFGPANVKSNGIGLASNPLTSLESTLTLSRPMISALLMQYMRATGLSATQAKSRSDTEIKTMMDAVAQFKVGKFEGDKLTVHFDFTKDKFKINGQQMSIDKMFQFLASAIPSAWVDEESTRQEKPDETAEIKHLDPSVLASILTTSDYNFEETKDDQGDPVLKIRPGSTGAEKIEFIFIGCATDPTCEDVLLRATFLPNRPIALKIVNNWNLRNRWARAYVNDQREAVIEMDISAYGGIGRDAVEAMVNMFFKIVGDFSKDLSDSK</sequence>
<dbReference type="InterPro" id="IPR010352">
    <property type="entry name" value="DUF945"/>
</dbReference>
<keyword evidence="1" id="KW-0732">Signal</keyword>
<dbReference type="RefSeq" id="WP_163654353.1">
    <property type="nucleotide sequence ID" value="NZ_JAAGRN010000005.1"/>
</dbReference>